<feature type="region of interest" description="Disordered" evidence="3">
    <location>
        <begin position="267"/>
        <end position="287"/>
    </location>
</feature>
<dbReference type="SMART" id="SM00450">
    <property type="entry name" value="RHOD"/>
    <property type="match status" value="2"/>
</dbReference>
<feature type="region of interest" description="Disordered" evidence="3">
    <location>
        <begin position="179"/>
        <end position="213"/>
    </location>
</feature>
<dbReference type="GO" id="GO:0016784">
    <property type="term" value="F:3-mercaptopyruvate sulfurtransferase activity"/>
    <property type="evidence" value="ECO:0007669"/>
    <property type="project" value="UniProtKB-EC"/>
</dbReference>
<proteinExistence type="predicted"/>
<organism evidence="5 6">
    <name type="scientific">Mesorhizobium liriopis</name>
    <dbReference type="NCBI Taxonomy" id="2953882"/>
    <lineage>
        <taxon>Bacteria</taxon>
        <taxon>Pseudomonadati</taxon>
        <taxon>Pseudomonadota</taxon>
        <taxon>Alphaproteobacteria</taxon>
        <taxon>Hyphomicrobiales</taxon>
        <taxon>Phyllobacteriaceae</taxon>
        <taxon>Mesorhizobium</taxon>
    </lineage>
</organism>
<dbReference type="InterPro" id="IPR036873">
    <property type="entry name" value="Rhodanese-like_dom_sf"/>
</dbReference>
<dbReference type="EMBL" id="JAMXQS010000001">
    <property type="protein sequence ID" value="MCO6048724.1"/>
    <property type="molecule type" value="Genomic_DNA"/>
</dbReference>
<dbReference type="Pfam" id="PF00581">
    <property type="entry name" value="Rhodanese"/>
    <property type="match status" value="2"/>
</dbReference>
<evidence type="ECO:0000256" key="1">
    <source>
        <dbReference type="ARBA" id="ARBA00022679"/>
    </source>
</evidence>
<sequence length="287" mass="30534">MAERSFTVSPDWLEERLGSPGLVVVDASWYLPAQNRNGKAEYDAAHITGAVFFDHDLIVEPDTGLPHTLPNEKLFAQFAGSMGISADDTIVVYDGPGLFSAPRAWWMFRVMGAKEVFVLDGGFDRWKAAGRPVTAEPTKIAPCLFETDFDQARVASLADMRRVVDDGSVRVVDARPAGRFSADEPEPRAGVRGGHMPGAASLPASSLSEDGKLLPPDKLREAFAKAGVDLNGPVVTSCGSGVTAAILTLALETLGQTDNRLYDGSWSEWGSQADTPVETGPAKGATA</sequence>
<evidence type="ECO:0000313" key="6">
    <source>
        <dbReference type="Proteomes" id="UP001205906"/>
    </source>
</evidence>
<keyword evidence="2" id="KW-0677">Repeat</keyword>
<dbReference type="RefSeq" id="WP_252815731.1">
    <property type="nucleotide sequence ID" value="NZ_JAMXQS010000001.1"/>
</dbReference>
<accession>A0ABT1C1N6</accession>
<dbReference type="PANTHER" id="PTHR11364:SF27">
    <property type="entry name" value="SULFURTRANSFERASE"/>
    <property type="match status" value="1"/>
</dbReference>
<feature type="domain" description="Rhodanese" evidence="4">
    <location>
        <begin position="165"/>
        <end position="278"/>
    </location>
</feature>
<feature type="compositionally biased region" description="Low complexity" evidence="3">
    <location>
        <begin position="199"/>
        <end position="208"/>
    </location>
</feature>
<protein>
    <submittedName>
        <fullName evidence="5">3-mercaptopyruvate sulfurtransferase</fullName>
        <ecNumber evidence="5">2.8.1.2</ecNumber>
    </submittedName>
</protein>
<dbReference type="PANTHER" id="PTHR11364">
    <property type="entry name" value="THIOSULFATE SULFERTANSFERASE"/>
    <property type="match status" value="1"/>
</dbReference>
<dbReference type="PROSITE" id="PS50206">
    <property type="entry name" value="RHODANESE_3"/>
    <property type="match status" value="2"/>
</dbReference>
<keyword evidence="1 5" id="KW-0808">Transferase</keyword>
<dbReference type="InterPro" id="IPR045078">
    <property type="entry name" value="TST/MPST-like"/>
</dbReference>
<evidence type="ECO:0000256" key="2">
    <source>
        <dbReference type="ARBA" id="ARBA00022737"/>
    </source>
</evidence>
<dbReference type="EC" id="2.8.1.2" evidence="5"/>
<evidence type="ECO:0000313" key="5">
    <source>
        <dbReference type="EMBL" id="MCO6048724.1"/>
    </source>
</evidence>
<evidence type="ECO:0000259" key="4">
    <source>
        <dbReference type="PROSITE" id="PS50206"/>
    </source>
</evidence>
<gene>
    <name evidence="5" type="primary">sseA</name>
    <name evidence="5" type="ORF">NGM99_02840</name>
</gene>
<evidence type="ECO:0000256" key="3">
    <source>
        <dbReference type="SAM" id="MobiDB-lite"/>
    </source>
</evidence>
<dbReference type="CDD" id="cd01449">
    <property type="entry name" value="TST_Repeat_2"/>
    <property type="match status" value="1"/>
</dbReference>
<dbReference type="SUPFAM" id="SSF52821">
    <property type="entry name" value="Rhodanese/Cell cycle control phosphatase"/>
    <property type="match status" value="2"/>
</dbReference>
<feature type="domain" description="Rhodanese" evidence="4">
    <location>
        <begin position="18"/>
        <end position="135"/>
    </location>
</feature>
<name>A0ABT1C1N6_9HYPH</name>
<dbReference type="InterPro" id="IPR001763">
    <property type="entry name" value="Rhodanese-like_dom"/>
</dbReference>
<dbReference type="NCBIfam" id="NF008557">
    <property type="entry name" value="PRK11493.1"/>
    <property type="match status" value="1"/>
</dbReference>
<dbReference type="CDD" id="cd01448">
    <property type="entry name" value="TST_Repeat_1"/>
    <property type="match status" value="1"/>
</dbReference>
<dbReference type="Proteomes" id="UP001205906">
    <property type="component" value="Unassembled WGS sequence"/>
</dbReference>
<comment type="caution">
    <text evidence="5">The sequence shown here is derived from an EMBL/GenBank/DDBJ whole genome shotgun (WGS) entry which is preliminary data.</text>
</comment>
<keyword evidence="6" id="KW-1185">Reference proteome</keyword>
<dbReference type="Gene3D" id="3.40.250.10">
    <property type="entry name" value="Rhodanese-like domain"/>
    <property type="match status" value="2"/>
</dbReference>
<reference evidence="5 6" key="1">
    <citation type="submission" date="2022-06" db="EMBL/GenBank/DDBJ databases">
        <title>Mesorhizobium sp. strain RP14 Genome sequencing and assembly.</title>
        <authorList>
            <person name="Kim I."/>
        </authorList>
    </citation>
    <scope>NUCLEOTIDE SEQUENCE [LARGE SCALE GENOMIC DNA]</scope>
    <source>
        <strain evidence="6">RP14(2022)</strain>
    </source>
</reference>